<dbReference type="SUPFAM" id="SSF56112">
    <property type="entry name" value="Protein kinase-like (PK-like)"/>
    <property type="match status" value="1"/>
</dbReference>
<accession>A0A427ECF1</accession>
<feature type="domain" description="Aminoglycoside phosphotransferase" evidence="1">
    <location>
        <begin position="44"/>
        <end position="127"/>
    </location>
</feature>
<organism evidence="2 3">
    <name type="scientific">Stutzerimonas xanthomarina</name>
    <dbReference type="NCBI Taxonomy" id="271420"/>
    <lineage>
        <taxon>Bacteria</taxon>
        <taxon>Pseudomonadati</taxon>
        <taxon>Pseudomonadota</taxon>
        <taxon>Gammaproteobacteria</taxon>
        <taxon>Pseudomonadales</taxon>
        <taxon>Pseudomonadaceae</taxon>
        <taxon>Stutzerimonas</taxon>
    </lineage>
</organism>
<evidence type="ECO:0000259" key="1">
    <source>
        <dbReference type="Pfam" id="PF01636"/>
    </source>
</evidence>
<dbReference type="Pfam" id="PF01636">
    <property type="entry name" value="APH"/>
    <property type="match status" value="1"/>
</dbReference>
<sequence length="200" mass="22885">MRIVTAQELENWLAEGKVLEKDARGPKVLELVNGSFLKIFYTRRRPFLARLFPYAERFARNLAILRGAGFHVPEVIDTFWIDKSAGLSGCLYQPLPGSSIESIFRADPNLIKQHLPALANFIKSLHQKGIYFRSLHIGNIILLPNGSLGLIDVLDLQKKRSPLGPNLIRRNFDHLHNHLKRKKLEKFPIQELLKLYGDTL</sequence>
<name>A0A427ECF1_9GAMM</name>
<comment type="caution">
    <text evidence="2">The sequence shown here is derived from an EMBL/GenBank/DDBJ whole genome shotgun (WGS) entry which is preliminary data.</text>
</comment>
<dbReference type="RefSeq" id="WP_014818892.1">
    <property type="nucleotide sequence ID" value="NZ_RHQL01000001.1"/>
</dbReference>
<dbReference type="EMBL" id="RHQL01000001">
    <property type="protein sequence ID" value="RRV14198.1"/>
    <property type="molecule type" value="Genomic_DNA"/>
</dbReference>
<dbReference type="Proteomes" id="UP000276506">
    <property type="component" value="Unassembled WGS sequence"/>
</dbReference>
<evidence type="ECO:0000313" key="2">
    <source>
        <dbReference type="EMBL" id="RRV14198.1"/>
    </source>
</evidence>
<gene>
    <name evidence="2" type="ORF">EGJ28_02175</name>
</gene>
<reference evidence="2 3" key="1">
    <citation type="submission" date="2018-10" db="EMBL/GenBank/DDBJ databases">
        <title>Transmission dynamics of multidrug resistant bacteria on intensive care unit surfaces.</title>
        <authorList>
            <person name="D'Souza A.W."/>
            <person name="Potter R.F."/>
            <person name="Wallace M."/>
            <person name="Shupe A."/>
            <person name="Patel S."/>
            <person name="Sun S."/>
            <person name="Gul D."/>
            <person name="Kwon J.H."/>
            <person name="Andleeb S."/>
            <person name="Burnham C.-A.D."/>
            <person name="Dantas G."/>
        </authorList>
    </citation>
    <scope>NUCLEOTIDE SEQUENCE [LARGE SCALE GENOMIC DNA]</scope>
    <source>
        <strain evidence="2 3">PX_177</strain>
    </source>
</reference>
<evidence type="ECO:0000313" key="3">
    <source>
        <dbReference type="Proteomes" id="UP000276506"/>
    </source>
</evidence>
<protein>
    <submittedName>
        <fullName evidence="2">Toluene tolerance protein</fullName>
    </submittedName>
</protein>
<proteinExistence type="predicted"/>
<dbReference type="InterPro" id="IPR002575">
    <property type="entry name" value="Aminoglycoside_PTrfase"/>
</dbReference>
<dbReference type="InterPro" id="IPR011009">
    <property type="entry name" value="Kinase-like_dom_sf"/>
</dbReference>
<dbReference type="AlphaFoldDB" id="A0A427ECF1"/>